<keyword evidence="6" id="KW-0378">Hydrolase</keyword>
<evidence type="ECO:0000256" key="2">
    <source>
        <dbReference type="ARBA" id="ARBA00007448"/>
    </source>
</evidence>
<sequence>MSSNPIDSLSSMLGGDVMNNLGPGSAGGNSQGFIGSFLFSASSVLNNDTLFWSGNMTDQYIKNQVQYLVVNYFPSFLVNSAIFQFFISSFFLFFLGNQIFSAGIALLIASSIWKVIEDKLYGIYYFFKDFFVCSLEIKELENYRFNTIYLCLISWMSENPNFESAKHFTVHAKCDLTDSYRNKEQQENDVQLVLAPGPGSHTLNYKGYRVTIQRQDPTNDNDPDSNNKKGDVQKLVLSVNAWNGKKILHDLVEEAVKAYFQSAKGVTSIYTMSDNYYNDWQKLCDRPNRSFDTVYIDQTVKTHLLKDLDRFMNNEQFYRENGLNFQRGYLLYGYPGTGKTSLILAVAAYLQCSVFTLSLSDKSLDDTKLMALMTQIPRRGIILLEDIDAAFNENRKASDDVQRVTFSGLLNSLDGVTSHSQFPRIIFMTTNHLNRLDQALIRPGRIDMKIEFGYSSSDQIYQMANRFFKNEELATKIAQLLPQQKLTTAEVQTYLMRFIYEPEDCLLHVEEYLEEVEDLRKKLAKKEEEEKEEEEKNEKEVNDKEDSKEKNTDEALVISTENKETNG</sequence>
<evidence type="ECO:0008006" key="19">
    <source>
        <dbReference type="Google" id="ProtNLM"/>
    </source>
</evidence>
<dbReference type="GeneID" id="68099779"/>
<protein>
    <recommendedName>
        <fullName evidence="19">Mitochondrial chaperone BCS1</fullName>
    </recommendedName>
</protein>
<dbReference type="InterPro" id="IPR003960">
    <property type="entry name" value="ATPase_AAA_CS"/>
</dbReference>
<dbReference type="PROSITE" id="PS00674">
    <property type="entry name" value="AAA"/>
    <property type="match status" value="1"/>
</dbReference>
<dbReference type="SMART" id="SM01024">
    <property type="entry name" value="BCS1_N"/>
    <property type="match status" value="1"/>
</dbReference>
<keyword evidence="8 14" id="KW-1133">Transmembrane helix</keyword>
<dbReference type="SMART" id="SM00382">
    <property type="entry name" value="AAA"/>
    <property type="match status" value="1"/>
</dbReference>
<dbReference type="GO" id="GO:0005743">
    <property type="term" value="C:mitochondrial inner membrane"/>
    <property type="evidence" value="ECO:0007669"/>
    <property type="project" value="UniProtKB-SubCell"/>
</dbReference>
<evidence type="ECO:0000256" key="6">
    <source>
        <dbReference type="ARBA" id="ARBA00022801"/>
    </source>
</evidence>
<dbReference type="Pfam" id="PF25426">
    <property type="entry name" value="AAA_lid_BCS1"/>
    <property type="match status" value="1"/>
</dbReference>
<dbReference type="Gene3D" id="3.40.50.300">
    <property type="entry name" value="P-loop containing nucleotide triphosphate hydrolases"/>
    <property type="match status" value="1"/>
</dbReference>
<organism evidence="17 18">
    <name type="scientific">Naegleria lovaniensis</name>
    <name type="common">Amoeba</name>
    <dbReference type="NCBI Taxonomy" id="51637"/>
    <lineage>
        <taxon>Eukaryota</taxon>
        <taxon>Discoba</taxon>
        <taxon>Heterolobosea</taxon>
        <taxon>Tetramitia</taxon>
        <taxon>Eutetramitia</taxon>
        <taxon>Vahlkampfiidae</taxon>
        <taxon>Naegleria</taxon>
    </lineage>
</organism>
<feature type="domain" description="AAA+ ATPase" evidence="15">
    <location>
        <begin position="325"/>
        <end position="456"/>
    </location>
</feature>
<feature type="region of interest" description="Disordered" evidence="13">
    <location>
        <begin position="524"/>
        <end position="567"/>
    </location>
</feature>
<evidence type="ECO:0000256" key="8">
    <source>
        <dbReference type="ARBA" id="ARBA00022989"/>
    </source>
</evidence>
<evidence type="ECO:0000256" key="9">
    <source>
        <dbReference type="ARBA" id="ARBA00023128"/>
    </source>
</evidence>
<dbReference type="EMBL" id="PYSW02000029">
    <property type="protein sequence ID" value="KAG2379186.1"/>
    <property type="molecule type" value="Genomic_DNA"/>
</dbReference>
<comment type="subcellular location">
    <subcellularLocation>
        <location evidence="1">Mitochondrion inner membrane</location>
        <topology evidence="1">Single-pass membrane protein</topology>
    </subcellularLocation>
</comment>
<dbReference type="Pfam" id="PF08740">
    <property type="entry name" value="BCS1_N"/>
    <property type="match status" value="1"/>
</dbReference>
<evidence type="ECO:0000256" key="13">
    <source>
        <dbReference type="SAM" id="MobiDB-lite"/>
    </source>
</evidence>
<keyword evidence="9" id="KW-0496">Mitochondrion</keyword>
<dbReference type="AlphaFoldDB" id="A0AA88GL74"/>
<evidence type="ECO:0000256" key="11">
    <source>
        <dbReference type="ARBA" id="ARBA00048778"/>
    </source>
</evidence>
<dbReference type="InterPro" id="IPR003593">
    <property type="entry name" value="AAA+_ATPase"/>
</dbReference>
<dbReference type="InterPro" id="IPR050747">
    <property type="entry name" value="Mitochondrial_chaperone_BCS1"/>
</dbReference>
<keyword evidence="3 14" id="KW-0812">Transmembrane</keyword>
<comment type="similarity">
    <text evidence="2">Belongs to the AAA ATPase family. BCS1 subfamily.</text>
</comment>
<keyword evidence="4 12" id="KW-0547">Nucleotide-binding</keyword>
<dbReference type="InterPro" id="IPR027417">
    <property type="entry name" value="P-loop_NTPase"/>
</dbReference>
<evidence type="ECO:0000259" key="16">
    <source>
        <dbReference type="SMART" id="SM01024"/>
    </source>
</evidence>
<dbReference type="GO" id="GO:0016887">
    <property type="term" value="F:ATP hydrolysis activity"/>
    <property type="evidence" value="ECO:0007669"/>
    <property type="project" value="InterPro"/>
</dbReference>
<feature type="transmembrane region" description="Helical" evidence="14">
    <location>
        <begin position="69"/>
        <end position="93"/>
    </location>
</feature>
<evidence type="ECO:0000313" key="17">
    <source>
        <dbReference type="EMBL" id="KAG2379186.1"/>
    </source>
</evidence>
<keyword evidence="18" id="KW-1185">Reference proteome</keyword>
<gene>
    <name evidence="17" type="ORF">C9374_007325</name>
</gene>
<evidence type="ECO:0000256" key="14">
    <source>
        <dbReference type="SAM" id="Phobius"/>
    </source>
</evidence>
<evidence type="ECO:0000256" key="7">
    <source>
        <dbReference type="ARBA" id="ARBA00022840"/>
    </source>
</evidence>
<keyword evidence="10 14" id="KW-0472">Membrane</keyword>
<dbReference type="Proteomes" id="UP000816034">
    <property type="component" value="Unassembled WGS sequence"/>
</dbReference>
<comment type="catalytic activity">
    <reaction evidence="11">
        <text>ATP + H2O = ADP + phosphate + H(+)</text>
        <dbReference type="Rhea" id="RHEA:13065"/>
        <dbReference type="ChEBI" id="CHEBI:15377"/>
        <dbReference type="ChEBI" id="CHEBI:15378"/>
        <dbReference type="ChEBI" id="CHEBI:30616"/>
        <dbReference type="ChEBI" id="CHEBI:43474"/>
        <dbReference type="ChEBI" id="CHEBI:456216"/>
    </reaction>
    <physiologicalReaction direction="left-to-right" evidence="11">
        <dbReference type="Rhea" id="RHEA:13066"/>
    </physiologicalReaction>
</comment>
<comment type="caution">
    <text evidence="17">The sequence shown here is derived from an EMBL/GenBank/DDBJ whole genome shotgun (WGS) entry which is preliminary data.</text>
</comment>
<feature type="transmembrane region" description="Helical" evidence="14">
    <location>
        <begin position="99"/>
        <end position="116"/>
    </location>
</feature>
<name>A0AA88GL74_NAELO</name>
<evidence type="ECO:0000256" key="1">
    <source>
        <dbReference type="ARBA" id="ARBA00004434"/>
    </source>
</evidence>
<dbReference type="SUPFAM" id="SSF52540">
    <property type="entry name" value="P-loop containing nucleoside triphosphate hydrolases"/>
    <property type="match status" value="1"/>
</dbReference>
<evidence type="ECO:0000313" key="18">
    <source>
        <dbReference type="Proteomes" id="UP000816034"/>
    </source>
</evidence>
<proteinExistence type="inferred from homology"/>
<evidence type="ECO:0000256" key="12">
    <source>
        <dbReference type="RuleBase" id="RU003651"/>
    </source>
</evidence>
<dbReference type="Pfam" id="PF00004">
    <property type="entry name" value="AAA"/>
    <property type="match status" value="1"/>
</dbReference>
<dbReference type="PANTHER" id="PTHR23070">
    <property type="entry name" value="BCS1 AAA-TYPE ATPASE"/>
    <property type="match status" value="1"/>
</dbReference>
<evidence type="ECO:0000256" key="5">
    <source>
        <dbReference type="ARBA" id="ARBA00022792"/>
    </source>
</evidence>
<reference evidence="17 18" key="1">
    <citation type="journal article" date="2018" name="BMC Genomics">
        <title>The genome of Naegleria lovaniensis, the basis for a comparative approach to unravel pathogenicity factors of the human pathogenic amoeba N. fowleri.</title>
        <authorList>
            <person name="Liechti N."/>
            <person name="Schurch N."/>
            <person name="Bruggmann R."/>
            <person name="Wittwer M."/>
        </authorList>
    </citation>
    <scope>NUCLEOTIDE SEQUENCE [LARGE SCALE GENOMIC DNA]</scope>
    <source>
        <strain evidence="17 18">ATCC 30569</strain>
    </source>
</reference>
<accession>A0AA88GL74</accession>
<dbReference type="RefSeq" id="XP_044546448.1">
    <property type="nucleotide sequence ID" value="XM_044697278.1"/>
</dbReference>
<evidence type="ECO:0000256" key="10">
    <source>
        <dbReference type="ARBA" id="ARBA00023136"/>
    </source>
</evidence>
<evidence type="ECO:0000256" key="4">
    <source>
        <dbReference type="ARBA" id="ARBA00022741"/>
    </source>
</evidence>
<keyword evidence="7 12" id="KW-0067">ATP-binding</keyword>
<feature type="compositionally biased region" description="Basic and acidic residues" evidence="13">
    <location>
        <begin position="524"/>
        <end position="553"/>
    </location>
</feature>
<dbReference type="InterPro" id="IPR003959">
    <property type="entry name" value="ATPase_AAA_core"/>
</dbReference>
<feature type="domain" description="BCS1 N-terminal" evidence="16">
    <location>
        <begin position="107"/>
        <end position="294"/>
    </location>
</feature>
<evidence type="ECO:0000259" key="15">
    <source>
        <dbReference type="SMART" id="SM00382"/>
    </source>
</evidence>
<dbReference type="InterPro" id="IPR057495">
    <property type="entry name" value="AAA_lid_BCS1"/>
</dbReference>
<evidence type="ECO:0000256" key="3">
    <source>
        <dbReference type="ARBA" id="ARBA00022692"/>
    </source>
</evidence>
<dbReference type="InterPro" id="IPR014851">
    <property type="entry name" value="BCS1_N"/>
</dbReference>
<dbReference type="GO" id="GO:0005524">
    <property type="term" value="F:ATP binding"/>
    <property type="evidence" value="ECO:0007669"/>
    <property type="project" value="UniProtKB-KW"/>
</dbReference>
<keyword evidence="5" id="KW-0999">Mitochondrion inner membrane</keyword>